<evidence type="ECO:0000313" key="2">
    <source>
        <dbReference type="EMBL" id="RJG50630.1"/>
    </source>
</evidence>
<comment type="caution">
    <text evidence="2">The sequence shown here is derived from an EMBL/GenBank/DDBJ whole genome shotgun (WGS) entry which is preliminary data.</text>
</comment>
<feature type="compositionally biased region" description="Low complexity" evidence="1">
    <location>
        <begin position="8"/>
        <end position="20"/>
    </location>
</feature>
<evidence type="ECO:0000313" key="3">
    <source>
        <dbReference type="Proteomes" id="UP000283255"/>
    </source>
</evidence>
<gene>
    <name evidence="2" type="ORF">D1Z90_03930</name>
</gene>
<dbReference type="Proteomes" id="UP000283255">
    <property type="component" value="Unassembled WGS sequence"/>
</dbReference>
<reference evidence="2 3" key="1">
    <citation type="submission" date="2018-09" db="EMBL/GenBank/DDBJ databases">
        <authorList>
            <person name="Wang F."/>
        </authorList>
    </citation>
    <scope>NUCLEOTIDE SEQUENCE [LARGE SCALE GENOMIC DNA]</scope>
    <source>
        <strain evidence="2 3">PLHSC7-2</strain>
    </source>
</reference>
<dbReference type="AlphaFoldDB" id="A0A418YJ15"/>
<feature type="region of interest" description="Disordered" evidence="1">
    <location>
        <begin position="1"/>
        <end position="22"/>
    </location>
</feature>
<name>A0A418YJ15_9GAMM</name>
<sequence length="90" mass="9224">MAKSYFRSSGAAASVGGYSAPSLSRTCKPNDIAALNQPASGVFLKVKSSSSHSIAGATAGSIVKPRAKVVVDKYAPVGSFLKHKKQTEPA</sequence>
<organism evidence="2 3">
    <name type="scientific">Motilimonas pumila</name>
    <dbReference type="NCBI Taxonomy" id="2303987"/>
    <lineage>
        <taxon>Bacteria</taxon>
        <taxon>Pseudomonadati</taxon>
        <taxon>Pseudomonadota</taxon>
        <taxon>Gammaproteobacteria</taxon>
        <taxon>Alteromonadales</taxon>
        <taxon>Alteromonadales genera incertae sedis</taxon>
        <taxon>Motilimonas</taxon>
    </lineage>
</organism>
<proteinExistence type="predicted"/>
<evidence type="ECO:0000256" key="1">
    <source>
        <dbReference type="SAM" id="MobiDB-lite"/>
    </source>
</evidence>
<protein>
    <submittedName>
        <fullName evidence="2">Uncharacterized protein</fullName>
    </submittedName>
</protein>
<reference evidence="2 3" key="2">
    <citation type="submission" date="2019-01" db="EMBL/GenBank/DDBJ databases">
        <title>Motilimonas pumilus sp. nov., isolated from the gut of sea cucumber (Apostichopus japonicus).</title>
        <authorList>
            <person name="Wang F.-Q."/>
            <person name="Ren L.-H."/>
            <person name="Lin Y.-W."/>
            <person name="Sun G.-H."/>
            <person name="Du Z.-J."/>
            <person name="Zhao J.-X."/>
            <person name="Liu X.-J."/>
            <person name="Liu L.-J."/>
        </authorList>
    </citation>
    <scope>NUCLEOTIDE SEQUENCE [LARGE SCALE GENOMIC DNA]</scope>
    <source>
        <strain evidence="2 3">PLHSC7-2</strain>
    </source>
</reference>
<dbReference type="EMBL" id="QZCH01000002">
    <property type="protein sequence ID" value="RJG50630.1"/>
    <property type="molecule type" value="Genomic_DNA"/>
</dbReference>
<keyword evidence="3" id="KW-1185">Reference proteome</keyword>
<accession>A0A418YJ15</accession>
<dbReference type="RefSeq" id="WP_119909431.1">
    <property type="nucleotide sequence ID" value="NZ_QZCH01000002.1"/>
</dbReference>